<keyword evidence="7" id="KW-1185">Reference proteome</keyword>
<evidence type="ECO:0000256" key="5">
    <source>
        <dbReference type="SAM" id="SignalP"/>
    </source>
</evidence>
<feature type="chain" id="PRO_5021281548" evidence="5">
    <location>
        <begin position="24"/>
        <end position="422"/>
    </location>
</feature>
<name>A0A508TDH6_9BRAD</name>
<comment type="similarity">
    <text evidence="1">Belongs to the peptidase S1C family.</text>
</comment>
<organism evidence="6 7">
    <name type="scientific">Bradyrhizobium ivorense</name>
    <dbReference type="NCBI Taxonomy" id="2511166"/>
    <lineage>
        <taxon>Bacteria</taxon>
        <taxon>Pseudomonadati</taxon>
        <taxon>Pseudomonadota</taxon>
        <taxon>Alphaproteobacteria</taxon>
        <taxon>Hyphomicrobiales</taxon>
        <taxon>Nitrobacteraceae</taxon>
        <taxon>Bradyrhizobium</taxon>
    </lineage>
</organism>
<evidence type="ECO:0000256" key="2">
    <source>
        <dbReference type="ARBA" id="ARBA00022670"/>
    </source>
</evidence>
<comment type="caution">
    <text evidence="6">The sequence shown here is derived from an EMBL/GenBank/DDBJ whole genome shotgun (WGS) entry which is preliminary data.</text>
</comment>
<dbReference type="SUPFAM" id="SSF50494">
    <property type="entry name" value="Trypsin-like serine proteases"/>
    <property type="match status" value="1"/>
</dbReference>
<gene>
    <name evidence="6" type="primary">htrA</name>
    <name evidence="6" type="ORF">CI1B_44770</name>
</gene>
<dbReference type="GO" id="GO:0006508">
    <property type="term" value="P:proteolysis"/>
    <property type="evidence" value="ECO:0007669"/>
    <property type="project" value="UniProtKB-KW"/>
</dbReference>
<dbReference type="PANTHER" id="PTHR43343">
    <property type="entry name" value="PEPTIDASE S12"/>
    <property type="match status" value="1"/>
</dbReference>
<dbReference type="InterPro" id="IPR051201">
    <property type="entry name" value="Chloro_Bact_Ser_Proteases"/>
</dbReference>
<dbReference type="Pfam" id="PF13365">
    <property type="entry name" value="Trypsin_2"/>
    <property type="match status" value="1"/>
</dbReference>
<dbReference type="PANTHER" id="PTHR43343:SF3">
    <property type="entry name" value="PROTEASE DO-LIKE 8, CHLOROPLASTIC"/>
    <property type="match status" value="1"/>
</dbReference>
<dbReference type="Proteomes" id="UP000328092">
    <property type="component" value="Unassembled WGS sequence"/>
</dbReference>
<keyword evidence="2 6" id="KW-0645">Protease</keyword>
<sequence>MRVVIWAIVTAAWLFASMAPSHARGPYGSISVGNWQGGAFTNDTNGAFTHCSAGTTYQSGIFFMVSIAENGSWRLGFSHESWRLTPGEAFPLTLTFDGQPAFNVYGMPLGAKLVSVEMPVNSALVNQFRKARQMTAFAQGQLFQFNLNQTAQLLPALLNCVVSVKKSGIANAGEFAVAAKPAAAPPQQQQAAPGPPAKQARGGTGTGFVVSSSGHIVTNHHVIDGCSEITGNLSGEAPVKLRLVSSDQTNDLALLQAPSPFKDVARIKQNSIQVGNGVVAIGFPYHGLLTSDFTVTTGIVSSLSGILNDTRHLQITAAVQPGNSGGPLFDFDGVVVGVVAGKLDAVRMARATGSIPENINFAIKTGALRDFLDNSAVEYRSNERSEPKKKETSEIAKDARGYTLLITCKVNEQSAGAKKPGN</sequence>
<dbReference type="InterPro" id="IPR001940">
    <property type="entry name" value="Peptidase_S1C"/>
</dbReference>
<dbReference type="Gene3D" id="2.40.10.10">
    <property type="entry name" value="Trypsin-like serine proteases"/>
    <property type="match status" value="2"/>
</dbReference>
<reference evidence="6" key="1">
    <citation type="submission" date="2019-02" db="EMBL/GenBank/DDBJ databases">
        <authorList>
            <person name="Pothier F.J."/>
        </authorList>
    </citation>
    <scope>NUCLEOTIDE SEQUENCE</scope>
    <source>
        <strain evidence="6">CI-1B</strain>
    </source>
</reference>
<keyword evidence="3" id="KW-0378">Hydrolase</keyword>
<dbReference type="InterPro" id="IPR043504">
    <property type="entry name" value="Peptidase_S1_PA_chymotrypsin"/>
</dbReference>
<dbReference type="AlphaFoldDB" id="A0A508TDH6"/>
<dbReference type="PRINTS" id="PR00834">
    <property type="entry name" value="PROTEASES2C"/>
</dbReference>
<evidence type="ECO:0000256" key="3">
    <source>
        <dbReference type="ARBA" id="ARBA00022801"/>
    </source>
</evidence>
<protein>
    <submittedName>
        <fullName evidence="6">Serine protease HtrA</fullName>
    </submittedName>
</protein>
<evidence type="ECO:0000313" key="6">
    <source>
        <dbReference type="EMBL" id="VIO72829.1"/>
    </source>
</evidence>
<dbReference type="EMBL" id="CAADFC020000016">
    <property type="protein sequence ID" value="VIO72829.1"/>
    <property type="molecule type" value="Genomic_DNA"/>
</dbReference>
<feature type="compositionally biased region" description="Low complexity" evidence="4">
    <location>
        <begin position="184"/>
        <end position="200"/>
    </location>
</feature>
<accession>A0A508TDH6</accession>
<dbReference type="InterPro" id="IPR009003">
    <property type="entry name" value="Peptidase_S1_PA"/>
</dbReference>
<evidence type="ECO:0000313" key="7">
    <source>
        <dbReference type="Proteomes" id="UP000328092"/>
    </source>
</evidence>
<dbReference type="GO" id="GO:0004252">
    <property type="term" value="F:serine-type endopeptidase activity"/>
    <property type="evidence" value="ECO:0007669"/>
    <property type="project" value="InterPro"/>
</dbReference>
<feature type="region of interest" description="Disordered" evidence="4">
    <location>
        <begin position="184"/>
        <end position="205"/>
    </location>
</feature>
<feature type="signal peptide" evidence="5">
    <location>
        <begin position="1"/>
        <end position="23"/>
    </location>
</feature>
<dbReference type="OrthoDB" id="1522627at2"/>
<keyword evidence="5" id="KW-0732">Signal</keyword>
<proteinExistence type="inferred from homology"/>
<evidence type="ECO:0000256" key="4">
    <source>
        <dbReference type="SAM" id="MobiDB-lite"/>
    </source>
</evidence>
<dbReference type="RefSeq" id="WP_139861632.1">
    <property type="nucleotide sequence ID" value="NZ_CAADFC020000016.1"/>
</dbReference>
<evidence type="ECO:0000256" key="1">
    <source>
        <dbReference type="ARBA" id="ARBA00010541"/>
    </source>
</evidence>